<evidence type="ECO:0000313" key="1">
    <source>
        <dbReference type="EMBL" id="ESR62857.1"/>
    </source>
</evidence>
<sequence length="118" mass="12931">MPSLKMKTKSSAGSIKEKYGLHVCVKSSVISKKSCSHVRISQQTAEFDSCSGDCSDVSSSMEVSTLGFNCEDGIGQRELVDEESSHFQVQPPIFVDSTTIGRMVNLFILKRLGFFVTI</sequence>
<dbReference type="AlphaFoldDB" id="V4UA43"/>
<reference evidence="1 2" key="1">
    <citation type="submission" date="2013-10" db="EMBL/GenBank/DDBJ databases">
        <authorList>
            <consortium name="International Citrus Genome Consortium"/>
            <person name="Jenkins J."/>
            <person name="Schmutz J."/>
            <person name="Prochnik S."/>
            <person name="Rokhsar D."/>
            <person name="Gmitter F."/>
            <person name="Ollitrault P."/>
            <person name="Machado M."/>
            <person name="Talon M."/>
            <person name="Wincker P."/>
            <person name="Jaillon O."/>
            <person name="Morgante M."/>
        </authorList>
    </citation>
    <scope>NUCLEOTIDE SEQUENCE</scope>
    <source>
        <strain evidence="2">cv. Clemenules</strain>
    </source>
</reference>
<evidence type="ECO:0000313" key="2">
    <source>
        <dbReference type="Proteomes" id="UP000030687"/>
    </source>
</evidence>
<keyword evidence="2" id="KW-1185">Reference proteome</keyword>
<organism evidence="1 2">
    <name type="scientific">Citrus clementina</name>
    <name type="common">Clementine</name>
    <name type="synonym">Citrus deliciosa x Citrus sinensis</name>
    <dbReference type="NCBI Taxonomy" id="85681"/>
    <lineage>
        <taxon>Eukaryota</taxon>
        <taxon>Viridiplantae</taxon>
        <taxon>Streptophyta</taxon>
        <taxon>Embryophyta</taxon>
        <taxon>Tracheophyta</taxon>
        <taxon>Spermatophyta</taxon>
        <taxon>Magnoliopsida</taxon>
        <taxon>eudicotyledons</taxon>
        <taxon>Gunneridae</taxon>
        <taxon>Pentapetalae</taxon>
        <taxon>rosids</taxon>
        <taxon>malvids</taxon>
        <taxon>Sapindales</taxon>
        <taxon>Rutaceae</taxon>
        <taxon>Aurantioideae</taxon>
        <taxon>Citrus</taxon>
    </lineage>
</organism>
<dbReference type="Gramene" id="ESR62857">
    <property type="protein sequence ID" value="ESR62857"/>
    <property type="gene ID" value="CICLE_v10018393mg"/>
</dbReference>
<accession>V4UA43</accession>
<dbReference type="eggNOG" id="ENOG502SE61">
    <property type="taxonomic scope" value="Eukaryota"/>
</dbReference>
<gene>
    <name evidence="1" type="ORF">CICLE_v10018393mg</name>
</gene>
<dbReference type="EMBL" id="KI536312">
    <property type="protein sequence ID" value="ESR62857.1"/>
    <property type="molecule type" value="Genomic_DNA"/>
</dbReference>
<name>V4UA43_CITCL</name>
<dbReference type="Proteomes" id="UP000030687">
    <property type="component" value="Unassembled WGS sequence"/>
</dbReference>
<dbReference type="KEGG" id="cic:CICLE_v10018393mg"/>
<dbReference type="STRING" id="85681.V4UA43"/>
<dbReference type="InParanoid" id="V4UA43"/>
<proteinExistence type="predicted"/>
<protein>
    <submittedName>
        <fullName evidence="1">Uncharacterized protein</fullName>
    </submittedName>
</protein>